<sequence length="166" mass="19213">MNNNGDNLFESSKLQWYHYIIHLGYYIPYWVKFFFGKPFKETKKDLNILDTVNTLLDSETTDDNIKKCKELIVLHRVVENTRARRRLEKWSLRVIALYLFIVLAIVILCYAELPIIGGLIAITIPEPIMITILSTTTVNIIGLGLIVLRGHFLANDKSNNMDEDKK</sequence>
<dbReference type="Proteomes" id="UP000431177">
    <property type="component" value="Unassembled WGS sequence"/>
</dbReference>
<dbReference type="RefSeq" id="WP_117956265.1">
    <property type="nucleotide sequence ID" value="NZ_JADMRQ010000052.1"/>
</dbReference>
<dbReference type="AlphaFoldDB" id="A0A412SV71"/>
<name>A0A412SV71_BACSE</name>
<accession>A0A412SV71</accession>
<proteinExistence type="predicted"/>
<gene>
    <name evidence="1" type="ORF">F9950_17380</name>
</gene>
<reference evidence="1 2" key="1">
    <citation type="journal article" date="2019" name="Nat. Med.">
        <title>A library of human gut bacterial isolates paired with longitudinal multiomics data enables mechanistic microbiome research.</title>
        <authorList>
            <person name="Poyet M."/>
            <person name="Groussin M."/>
            <person name="Gibbons S.M."/>
            <person name="Avila-Pacheco J."/>
            <person name="Jiang X."/>
            <person name="Kearney S.M."/>
            <person name="Perrotta A.R."/>
            <person name="Berdy B."/>
            <person name="Zhao S."/>
            <person name="Lieberman T.D."/>
            <person name="Swanson P.K."/>
            <person name="Smith M."/>
            <person name="Roesemann S."/>
            <person name="Alexander J.E."/>
            <person name="Rich S.A."/>
            <person name="Livny J."/>
            <person name="Vlamakis H."/>
            <person name="Clish C."/>
            <person name="Bullock K."/>
            <person name="Deik A."/>
            <person name="Scott J."/>
            <person name="Pierce K.A."/>
            <person name="Xavier R.J."/>
            <person name="Alm E.J."/>
        </authorList>
    </citation>
    <scope>NUCLEOTIDE SEQUENCE [LARGE SCALE GENOMIC DNA]</scope>
    <source>
        <strain evidence="1 2">BIOML-A2</strain>
    </source>
</reference>
<evidence type="ECO:0000313" key="1">
    <source>
        <dbReference type="EMBL" id="KAB5324022.1"/>
    </source>
</evidence>
<organism evidence="1 2">
    <name type="scientific">Bacteroides stercoris</name>
    <dbReference type="NCBI Taxonomy" id="46506"/>
    <lineage>
        <taxon>Bacteria</taxon>
        <taxon>Pseudomonadati</taxon>
        <taxon>Bacteroidota</taxon>
        <taxon>Bacteroidia</taxon>
        <taxon>Bacteroidales</taxon>
        <taxon>Bacteroidaceae</taxon>
        <taxon>Bacteroides</taxon>
    </lineage>
</organism>
<evidence type="ECO:0000313" key="2">
    <source>
        <dbReference type="Proteomes" id="UP000431177"/>
    </source>
</evidence>
<protein>
    <submittedName>
        <fullName evidence="1">Uncharacterized protein</fullName>
    </submittedName>
</protein>
<dbReference type="EMBL" id="WCLA01000064">
    <property type="protein sequence ID" value="KAB5324022.1"/>
    <property type="molecule type" value="Genomic_DNA"/>
</dbReference>
<comment type="caution">
    <text evidence="1">The sequence shown here is derived from an EMBL/GenBank/DDBJ whole genome shotgun (WGS) entry which is preliminary data.</text>
</comment>